<comment type="caution">
    <text evidence="1">The sequence shown here is derived from an EMBL/GenBank/DDBJ whole genome shotgun (WGS) entry which is preliminary data.</text>
</comment>
<keyword evidence="2" id="KW-1185">Reference proteome</keyword>
<protein>
    <submittedName>
        <fullName evidence="1">Uncharacterized protein</fullName>
    </submittedName>
</protein>
<dbReference type="RefSeq" id="WP_192540342.1">
    <property type="nucleotide sequence ID" value="NZ_JBQELX010000090.1"/>
</dbReference>
<dbReference type="EMBL" id="RRZA01000002">
    <property type="protein sequence ID" value="MBE0456067.1"/>
    <property type="molecule type" value="Genomic_DNA"/>
</dbReference>
<proteinExistence type="predicted"/>
<evidence type="ECO:0000313" key="1">
    <source>
        <dbReference type="EMBL" id="MBE0456067.1"/>
    </source>
</evidence>
<reference evidence="1 2" key="1">
    <citation type="submission" date="2020-07" db="EMBL/GenBank/DDBJ databases">
        <title>Halophilic bacteria isolated from french cheeses.</title>
        <authorList>
            <person name="Kothe C.I."/>
            <person name="Farah-Kraiem B."/>
            <person name="Renault P."/>
            <person name="Dridi B."/>
        </authorList>
    </citation>
    <scope>NUCLEOTIDE SEQUENCE [LARGE SCALE GENOMIC DNA]</scope>
    <source>
        <strain evidence="1 2">FME14</strain>
    </source>
</reference>
<sequence>MTFHTSVGAFEPTKGCNARFQEFAIGTSEEITKNTLYFDIYSEKGIKNMDKSILKALVSYIKLDKCFSLQFIQCILKIEA</sequence>
<accession>A0ABR9FGG0</accession>
<gene>
    <name evidence="1" type="ORF">EI167_01100</name>
</gene>
<evidence type="ECO:0000313" key="2">
    <source>
        <dbReference type="Proteomes" id="UP000707245"/>
    </source>
</evidence>
<organism evidence="1 2">
    <name type="scientific">Pseudoalteromonas prydzensis</name>
    <dbReference type="NCBI Taxonomy" id="182141"/>
    <lineage>
        <taxon>Bacteria</taxon>
        <taxon>Pseudomonadati</taxon>
        <taxon>Pseudomonadota</taxon>
        <taxon>Gammaproteobacteria</taxon>
        <taxon>Alteromonadales</taxon>
        <taxon>Pseudoalteromonadaceae</taxon>
        <taxon>Pseudoalteromonas</taxon>
    </lineage>
</organism>
<name>A0ABR9FGG0_9GAMM</name>
<dbReference type="Proteomes" id="UP000707245">
    <property type="component" value="Unassembled WGS sequence"/>
</dbReference>